<dbReference type="PROSITE" id="PS50883">
    <property type="entry name" value="EAL"/>
    <property type="match status" value="1"/>
</dbReference>
<dbReference type="Gene3D" id="3.40.50.2300">
    <property type="match status" value="1"/>
</dbReference>
<dbReference type="STRING" id="40754.THII_1913"/>
<dbReference type="CDD" id="cd00130">
    <property type="entry name" value="PAS"/>
    <property type="match status" value="1"/>
</dbReference>
<dbReference type="SMART" id="SM00267">
    <property type="entry name" value="GGDEF"/>
    <property type="match status" value="1"/>
</dbReference>
<evidence type="ECO:0000313" key="3">
    <source>
        <dbReference type="EMBL" id="BAP56210.1"/>
    </source>
</evidence>
<dbReference type="AlphaFoldDB" id="A0A090AM08"/>
<dbReference type="CDD" id="cd01949">
    <property type="entry name" value="GGDEF"/>
    <property type="match status" value="1"/>
</dbReference>
<dbReference type="GO" id="GO:0071111">
    <property type="term" value="F:cyclic-guanylate-specific phosphodiesterase activity"/>
    <property type="evidence" value="ECO:0007669"/>
    <property type="project" value="InterPro"/>
</dbReference>
<dbReference type="SUPFAM" id="SSF55785">
    <property type="entry name" value="PYP-like sensor domain (PAS domain)"/>
    <property type="match status" value="1"/>
</dbReference>
<organism evidence="3 4">
    <name type="scientific">Thioploca ingrica</name>
    <dbReference type="NCBI Taxonomy" id="40754"/>
    <lineage>
        <taxon>Bacteria</taxon>
        <taxon>Pseudomonadati</taxon>
        <taxon>Pseudomonadota</taxon>
        <taxon>Gammaproteobacteria</taxon>
        <taxon>Thiotrichales</taxon>
        <taxon>Thiotrichaceae</taxon>
        <taxon>Thioploca</taxon>
    </lineage>
</organism>
<dbReference type="InterPro" id="IPR011006">
    <property type="entry name" value="CheY-like_superfamily"/>
</dbReference>
<evidence type="ECO:0000259" key="2">
    <source>
        <dbReference type="PROSITE" id="PS50887"/>
    </source>
</evidence>
<dbReference type="PANTHER" id="PTHR33121:SF23">
    <property type="entry name" value="CYCLIC DI-GMP PHOSPHODIESTERASE PDEB"/>
    <property type="match status" value="1"/>
</dbReference>
<evidence type="ECO:0000259" key="1">
    <source>
        <dbReference type="PROSITE" id="PS50883"/>
    </source>
</evidence>
<dbReference type="NCBIfam" id="TIGR00229">
    <property type="entry name" value="sensory_box"/>
    <property type="match status" value="1"/>
</dbReference>
<dbReference type="InterPro" id="IPR001633">
    <property type="entry name" value="EAL_dom"/>
</dbReference>
<dbReference type="InterPro" id="IPR029787">
    <property type="entry name" value="Nucleotide_cyclase"/>
</dbReference>
<dbReference type="Pfam" id="PF00563">
    <property type="entry name" value="EAL"/>
    <property type="match status" value="1"/>
</dbReference>
<dbReference type="Pfam" id="PF00989">
    <property type="entry name" value="PAS"/>
    <property type="match status" value="1"/>
</dbReference>
<dbReference type="NCBIfam" id="TIGR00254">
    <property type="entry name" value="GGDEF"/>
    <property type="match status" value="1"/>
</dbReference>
<dbReference type="SUPFAM" id="SSF55073">
    <property type="entry name" value="Nucleotide cyclase"/>
    <property type="match status" value="1"/>
</dbReference>
<dbReference type="Gene3D" id="3.20.20.450">
    <property type="entry name" value="EAL domain"/>
    <property type="match status" value="1"/>
</dbReference>
<name>A0A090AM08_9GAMM</name>
<dbReference type="Pfam" id="PF00990">
    <property type="entry name" value="GGDEF"/>
    <property type="match status" value="1"/>
</dbReference>
<dbReference type="SUPFAM" id="SSF141868">
    <property type="entry name" value="EAL domain-like"/>
    <property type="match status" value="1"/>
</dbReference>
<dbReference type="OrthoDB" id="9813913at2"/>
<dbReference type="InterPro" id="IPR050706">
    <property type="entry name" value="Cyclic-di-GMP_PDE-like"/>
</dbReference>
<dbReference type="InterPro" id="IPR000014">
    <property type="entry name" value="PAS"/>
</dbReference>
<dbReference type="PANTHER" id="PTHR33121">
    <property type="entry name" value="CYCLIC DI-GMP PHOSPHODIESTERASE PDEF"/>
    <property type="match status" value="1"/>
</dbReference>
<dbReference type="SMART" id="SM00052">
    <property type="entry name" value="EAL"/>
    <property type="match status" value="1"/>
</dbReference>
<dbReference type="InterPro" id="IPR013767">
    <property type="entry name" value="PAS_fold"/>
</dbReference>
<dbReference type="CDD" id="cd01948">
    <property type="entry name" value="EAL"/>
    <property type="match status" value="1"/>
</dbReference>
<dbReference type="InterPro" id="IPR000160">
    <property type="entry name" value="GGDEF_dom"/>
</dbReference>
<dbReference type="SUPFAM" id="SSF52172">
    <property type="entry name" value="CheY-like"/>
    <property type="match status" value="1"/>
</dbReference>
<proteinExistence type="predicted"/>
<reference evidence="3 4" key="1">
    <citation type="journal article" date="2014" name="ISME J.">
        <title>Ecophysiology of Thioploca ingrica as revealed by the complete genome sequence supplemented with proteomic evidence.</title>
        <authorList>
            <person name="Kojima H."/>
            <person name="Ogura Y."/>
            <person name="Yamamoto N."/>
            <person name="Togashi T."/>
            <person name="Mori H."/>
            <person name="Watanabe T."/>
            <person name="Nemoto F."/>
            <person name="Kurokawa K."/>
            <person name="Hayashi T."/>
            <person name="Fukui M."/>
        </authorList>
    </citation>
    <scope>NUCLEOTIDE SEQUENCE [LARGE SCALE GENOMIC DNA]</scope>
</reference>
<evidence type="ECO:0000313" key="4">
    <source>
        <dbReference type="Proteomes" id="UP000031623"/>
    </source>
</evidence>
<feature type="domain" description="GGDEF" evidence="2">
    <location>
        <begin position="297"/>
        <end position="432"/>
    </location>
</feature>
<dbReference type="Gene3D" id="3.30.450.20">
    <property type="entry name" value="PAS domain"/>
    <property type="match status" value="1"/>
</dbReference>
<sequence length="693" mass="77972">MDDIIRLIVIEESANDAEVILNSLRKARYPIRPRHVEDDEDLQAALGEHEWDLIISVPQVGEFTCAQICEMVNSSKQDIPVIVLTDKLDGKIISTLLSGGARQVIPSQSDGCLQAAVGKELADLTERRRRRHLDQLYRELQRHNKILLESSRDAIAYVHDGMHIHANPSYLKMFNYKSMDDIEGLPIMDLVSLEDQAKFKEFMREFMTDDQEKERQIDLEGIAADKKRLKLKMELSHAIYDSERCIQVIIRDQSQNQELEQKIKEISRRDQTTGLLNRQYFIELLEKALAKAMETHTRSVLFYIELDNFNTMRENLGVGGSDPVIQNTGKIINEVSEGGALSRFGENVFTLLLTDKDGKKYANAGPLADKICKAVEANVTEVGKQSVVSTCSVGIAQVLASAATPQDVLNDAHNACAIAMKRGGNSFEFYKVSGDQKGDMKLSDIAKLIETAIEEKRLSLRYQPIVNLHGDSQEMYEVFLRMLDGEGKTVPASNLFDAAEKANLSIQLDKWVLEQSIKKLVQQQKAGHKTHFFIKLSDQAIRDESVLLYIRKLLKSTQLPGSRLIFELSESIAISQVKLAKAFISQLKSFECQSALEHFGTGLNSSTTLKHLPVDYVKIDSSYSKGLSTNPDNQKAVQEIVKMAHELDKLTIAEAVEDANSLTVLWSSEVDFAQGHYIQEPMDEPEFDFSEEE</sequence>
<dbReference type="InterPro" id="IPR043128">
    <property type="entry name" value="Rev_trsase/Diguanyl_cyclase"/>
</dbReference>
<gene>
    <name evidence="3" type="ORF">THII_1913</name>
</gene>
<dbReference type="Proteomes" id="UP000031623">
    <property type="component" value="Chromosome"/>
</dbReference>
<dbReference type="Gene3D" id="3.30.70.270">
    <property type="match status" value="1"/>
</dbReference>
<dbReference type="HOGENOM" id="CLU_000445_70_50_6"/>
<keyword evidence="4" id="KW-1185">Reference proteome</keyword>
<dbReference type="EMBL" id="AP014633">
    <property type="protein sequence ID" value="BAP56210.1"/>
    <property type="molecule type" value="Genomic_DNA"/>
</dbReference>
<dbReference type="InterPro" id="IPR035919">
    <property type="entry name" value="EAL_sf"/>
</dbReference>
<dbReference type="KEGG" id="tig:THII_1913"/>
<dbReference type="InterPro" id="IPR035965">
    <property type="entry name" value="PAS-like_dom_sf"/>
</dbReference>
<protein>
    <submittedName>
        <fullName evidence="3">PAS domain S-box/diguanylate cyclase (GGDEF) domain-containing protein</fullName>
    </submittedName>
</protein>
<accession>A0A090AM08</accession>
<feature type="domain" description="EAL" evidence="1">
    <location>
        <begin position="442"/>
        <end position="693"/>
    </location>
</feature>
<dbReference type="PROSITE" id="PS50887">
    <property type="entry name" value="GGDEF"/>
    <property type="match status" value="1"/>
</dbReference>